<gene>
    <name evidence="3" type="ORF">ACFFFP_04025</name>
</gene>
<feature type="coiled-coil region" evidence="1">
    <location>
        <begin position="374"/>
        <end position="458"/>
    </location>
</feature>
<feature type="coiled-coil region" evidence="1">
    <location>
        <begin position="497"/>
        <end position="603"/>
    </location>
</feature>
<proteinExistence type="predicted"/>
<dbReference type="InterPro" id="IPR027417">
    <property type="entry name" value="P-loop_NTPase"/>
</dbReference>
<evidence type="ECO:0000259" key="2">
    <source>
        <dbReference type="Pfam" id="PF13476"/>
    </source>
</evidence>
<organism evidence="3 4">
    <name type="scientific">Thermus composti</name>
    <dbReference type="NCBI Taxonomy" id="532059"/>
    <lineage>
        <taxon>Bacteria</taxon>
        <taxon>Thermotogati</taxon>
        <taxon>Deinococcota</taxon>
        <taxon>Deinococci</taxon>
        <taxon>Thermales</taxon>
        <taxon>Thermaceae</taxon>
        <taxon>Thermus</taxon>
    </lineage>
</organism>
<dbReference type="Proteomes" id="UP001589830">
    <property type="component" value="Unassembled WGS sequence"/>
</dbReference>
<keyword evidence="1" id="KW-0175">Coiled coil</keyword>
<name>A0ABV6PZS0_9DEIN</name>
<keyword evidence="4" id="KW-1185">Reference proteome</keyword>
<feature type="coiled-coil region" evidence="1">
    <location>
        <begin position="158"/>
        <end position="312"/>
    </location>
</feature>
<dbReference type="Gene3D" id="3.40.50.300">
    <property type="entry name" value="P-loop containing nucleotide triphosphate hydrolases"/>
    <property type="match status" value="2"/>
</dbReference>
<evidence type="ECO:0000313" key="4">
    <source>
        <dbReference type="Proteomes" id="UP001589830"/>
    </source>
</evidence>
<feature type="domain" description="Rad50/SbcC-type AAA" evidence="2">
    <location>
        <begin position="2"/>
        <end position="217"/>
    </location>
</feature>
<evidence type="ECO:0000313" key="3">
    <source>
        <dbReference type="EMBL" id="MFC0595338.1"/>
    </source>
</evidence>
<dbReference type="InterPro" id="IPR038729">
    <property type="entry name" value="Rad50/SbcC_AAA"/>
</dbReference>
<dbReference type="Pfam" id="PF13558">
    <property type="entry name" value="SbcC_Walker_B"/>
    <property type="match status" value="1"/>
</dbReference>
<feature type="coiled-coil region" evidence="1">
    <location>
        <begin position="730"/>
        <end position="788"/>
    </location>
</feature>
<protein>
    <submittedName>
        <fullName evidence="3">SMC family ATPase</fullName>
    </submittedName>
</protein>
<dbReference type="EMBL" id="JBHLTW010000012">
    <property type="protein sequence ID" value="MFC0595338.1"/>
    <property type="molecule type" value="Genomic_DNA"/>
</dbReference>
<dbReference type="SUPFAM" id="SSF52540">
    <property type="entry name" value="P-loop containing nucleoside triphosphate hydrolases"/>
    <property type="match status" value="1"/>
</dbReference>
<evidence type="ECO:0000256" key="1">
    <source>
        <dbReference type="SAM" id="Coils"/>
    </source>
</evidence>
<accession>A0ABV6PZS0</accession>
<dbReference type="PANTHER" id="PTHR32114:SF2">
    <property type="entry name" value="ABC TRANSPORTER ABCH.3"/>
    <property type="match status" value="1"/>
</dbReference>
<reference evidence="3 4" key="1">
    <citation type="submission" date="2024-09" db="EMBL/GenBank/DDBJ databases">
        <authorList>
            <person name="Sun Q."/>
            <person name="Mori K."/>
        </authorList>
    </citation>
    <scope>NUCLEOTIDE SEQUENCE [LARGE SCALE GENOMIC DNA]</scope>
    <source>
        <strain evidence="3 4">NCAIM B.02340</strain>
    </source>
</reference>
<dbReference type="PANTHER" id="PTHR32114">
    <property type="entry name" value="ABC TRANSPORTER ABCH.3"/>
    <property type="match status" value="1"/>
</dbReference>
<sequence length="947" mass="106098">MLEGFGPYRERQAVDFSDVELFAITGPTGSGKSTLLDAIAFALYGRVPRLGRSVGELVHPAAQEARVELTFALGERVYRVARTRGRRSEGRLFLLEGGKEVLVPVETLSELNERLQDLLGLSYEAFTRALLLPQGEFDRFLKGEAKERRGILLDLFGLARLEKARAKAQERKAALAAEKERLEGELAALAWASPEEEARLVAELAQLEGRLARLAEEVEGARRALEEAKALRDRAAEWAALQARLARLAAEREEMEGLARKLERSREAERALPLWQDLRAKEMAFRGTEAELQGAEERLKALQAERSALGYDPKALEEAQRERLEAQALRPLEELWERVGVRDHPAPRHDPEALKALLAREAALEREVLGLREGVALLRDLREKEERLRELKEALRRLEAQGKEAKARAEALEKALKEAEAHRLTEEILSLEARLEALGREKEALERERAALAEAERRLGLLAYHDLLRPGEPCPLCGARVHALPPKPEAVDPAPRRRALEERLREVLRAFGALEGEVQRRKEALLALGVAPRPGDLEALRRALEEAKGALEALREAYREALGEARALEKEVERLRERASRLEDNLEGRLAEREAELSRLGEEKKALGAGLYRHLRAATRGMGVGAYLEALEKEVGRLKDLEGRHQELLAQEEKLKRTLEALRARLSEQAKALEEARARTQGLMPEAEARAAFLPPEAKRALEEALRRHGEEWAEVQARLKALPPPSLSLEEAERRLGEAERRLQALNREREAALVRQGALRENLEKVKEALRRRREAEASLAGVVRELALWERLALDLQEHRFPTYLLGLKQRHLVERADHLLATLSGGRYRLLARGDEYWVYDLWNGAERPVRTLSGGESFLASLSLALALSEELSRGRLGALFLDEGFGTLDPEALEGVAGVLEALPTRGRLVGIVTHVAALAERLPARLVVRKHPSGSRVAWA</sequence>
<dbReference type="RefSeq" id="WP_308789417.1">
    <property type="nucleotide sequence ID" value="NZ_JBHLTW010000012.1"/>
</dbReference>
<feature type="coiled-coil region" evidence="1">
    <location>
        <begin position="631"/>
        <end position="683"/>
    </location>
</feature>
<comment type="caution">
    <text evidence="3">The sequence shown here is derived from an EMBL/GenBank/DDBJ whole genome shotgun (WGS) entry which is preliminary data.</text>
</comment>
<dbReference type="Pfam" id="PF13476">
    <property type="entry name" value="AAA_23"/>
    <property type="match status" value="1"/>
</dbReference>